<accession>A0A452T189</accession>
<name>A0A452T189_URSMA</name>
<dbReference type="GO" id="GO:0005886">
    <property type="term" value="C:plasma membrane"/>
    <property type="evidence" value="ECO:0007669"/>
    <property type="project" value="TreeGrafter"/>
</dbReference>
<proteinExistence type="predicted"/>
<dbReference type="GeneTree" id="ENSGT00940000157231"/>
<evidence type="ECO:0000313" key="1">
    <source>
        <dbReference type="Ensembl" id="ENSUMAP00000001485"/>
    </source>
</evidence>
<dbReference type="AlphaFoldDB" id="A0A452T189"/>
<dbReference type="Ensembl" id="ENSUMAT00000001867.1">
    <property type="protein sequence ID" value="ENSUMAP00000001485.1"/>
    <property type="gene ID" value="ENSUMAG00000001404.1"/>
</dbReference>
<dbReference type="InterPro" id="IPR042757">
    <property type="entry name" value="ESAM"/>
</dbReference>
<dbReference type="GO" id="GO:0098632">
    <property type="term" value="F:cell-cell adhesion mediator activity"/>
    <property type="evidence" value="ECO:0007669"/>
    <property type="project" value="TreeGrafter"/>
</dbReference>
<evidence type="ECO:0008006" key="2">
    <source>
        <dbReference type="Google" id="ProtNLM"/>
    </source>
</evidence>
<organism evidence="1">
    <name type="scientific">Ursus maritimus</name>
    <name type="common">Polar bear</name>
    <name type="synonym">Thalarctos maritimus</name>
    <dbReference type="NCBI Taxonomy" id="29073"/>
    <lineage>
        <taxon>Eukaryota</taxon>
        <taxon>Metazoa</taxon>
        <taxon>Chordata</taxon>
        <taxon>Craniata</taxon>
        <taxon>Vertebrata</taxon>
        <taxon>Euteleostomi</taxon>
        <taxon>Mammalia</taxon>
        <taxon>Eutheria</taxon>
        <taxon>Laurasiatheria</taxon>
        <taxon>Carnivora</taxon>
        <taxon>Caniformia</taxon>
        <taxon>Ursidae</taxon>
        <taxon>Ursus</taxon>
    </lineage>
</organism>
<dbReference type="PANTHER" id="PTHR44549">
    <property type="entry name" value="ENDOTHELIAL CELL-SELECTIVE ADHESION MOLECULE"/>
    <property type="match status" value="1"/>
</dbReference>
<dbReference type="GO" id="GO:0007156">
    <property type="term" value="P:homophilic cell adhesion via plasma membrane adhesion molecules"/>
    <property type="evidence" value="ECO:0007669"/>
    <property type="project" value="TreeGrafter"/>
</dbReference>
<reference evidence="1" key="1">
    <citation type="submission" date="2019-03" db="UniProtKB">
        <authorList>
            <consortium name="Ensembl"/>
        </authorList>
    </citation>
    <scope>IDENTIFICATION</scope>
</reference>
<sequence length="232" mass="25673">LILTYKEKGRKGILTNYRNRPYSLGNLLTRSSGQTEQHESNGVGIHQWDHVKQKWGIPGLLHAFPECVTAAAGPPGERLWLLPLLCECARPPRHQKEPQQQNFRTQCAGYVRSAHLAMPSPAPWEARQVSLPSAECRPWRGANRVAEGGWGECVWAWVGGICWFLGVEFFTCSLLPVPPASPSCHLLGVPRVGTNVTLSCQSPRSKPAAQYQWEWAPPSSQVFFAPVLGEGT</sequence>
<dbReference type="GO" id="GO:0005912">
    <property type="term" value="C:adherens junction"/>
    <property type="evidence" value="ECO:0007669"/>
    <property type="project" value="TreeGrafter"/>
</dbReference>
<protein>
    <recommendedName>
        <fullName evidence="2">Ig-like domain-containing protein</fullName>
    </recommendedName>
</protein>
<dbReference type="PANTHER" id="PTHR44549:SF1">
    <property type="entry name" value="ENDOTHELIAL CELL-SELECTIVE ADHESION MOLECULE"/>
    <property type="match status" value="1"/>
</dbReference>